<dbReference type="EMBL" id="FPKW01000007">
    <property type="protein sequence ID" value="SFZ94707.1"/>
    <property type="molecule type" value="Genomic_DNA"/>
</dbReference>
<name>A0A1K2ISL4_9FLAO</name>
<dbReference type="STRING" id="1612149.SAMN05216324_107177"/>
<dbReference type="AlphaFoldDB" id="A0A1K2ISL4"/>
<evidence type="ECO:0000313" key="2">
    <source>
        <dbReference type="Proteomes" id="UP000182034"/>
    </source>
</evidence>
<evidence type="ECO:0000313" key="1">
    <source>
        <dbReference type="EMBL" id="SFZ94707.1"/>
    </source>
</evidence>
<organism evidence="1 2">
    <name type="scientific">Chryseobacterium limigenitum</name>
    <dbReference type="NCBI Taxonomy" id="1612149"/>
    <lineage>
        <taxon>Bacteria</taxon>
        <taxon>Pseudomonadati</taxon>
        <taxon>Bacteroidota</taxon>
        <taxon>Flavobacteriia</taxon>
        <taxon>Flavobacteriales</taxon>
        <taxon>Weeksellaceae</taxon>
        <taxon>Chryseobacterium group</taxon>
        <taxon>Chryseobacterium</taxon>
    </lineage>
</organism>
<protein>
    <submittedName>
        <fullName evidence="1">Uncharacterized protein</fullName>
    </submittedName>
</protein>
<sequence length="198" mass="23380">MKRLIFLISFLCFNLFFSQKQFKYKDTHFPIKYILKNSTDTIRTRVQNMGLYTNKKFSSATYINNMYVIDSLGNKTKVPEQDIAYMEITDLQNVKRKIISSSTVFSKDFGLLETIYEGNKTAYYRSANYSVSIYSPMIIYSDYLIFKTDKSIVELGSAGRFKIKMKQKFSAYPDILLLIDSWKYDNDLIKILDRYERK</sequence>
<keyword evidence="2" id="KW-1185">Reference proteome</keyword>
<dbReference type="RefSeq" id="WP_072410073.1">
    <property type="nucleotide sequence ID" value="NZ_FPKW01000007.1"/>
</dbReference>
<reference evidence="2" key="1">
    <citation type="submission" date="2016-10" db="EMBL/GenBank/DDBJ databases">
        <authorList>
            <person name="Varghese N."/>
            <person name="Submissions S."/>
        </authorList>
    </citation>
    <scope>NUCLEOTIDE SEQUENCE [LARGE SCALE GENOMIC DNA]</scope>
    <source>
        <strain evidence="2">SUR2</strain>
    </source>
</reference>
<proteinExistence type="predicted"/>
<accession>A0A1K2ISL4</accession>
<dbReference type="Proteomes" id="UP000182034">
    <property type="component" value="Unassembled WGS sequence"/>
</dbReference>
<gene>
    <name evidence="1" type="ORF">SAMN05216324_107177</name>
</gene>
<dbReference type="OrthoDB" id="1261245at2"/>